<dbReference type="EMBL" id="QGKV02000759">
    <property type="protein sequence ID" value="KAF3568485.1"/>
    <property type="molecule type" value="Genomic_DNA"/>
</dbReference>
<organism evidence="1 2">
    <name type="scientific">Brassica cretica</name>
    <name type="common">Mustard</name>
    <dbReference type="NCBI Taxonomy" id="69181"/>
    <lineage>
        <taxon>Eukaryota</taxon>
        <taxon>Viridiplantae</taxon>
        <taxon>Streptophyta</taxon>
        <taxon>Embryophyta</taxon>
        <taxon>Tracheophyta</taxon>
        <taxon>Spermatophyta</taxon>
        <taxon>Magnoliopsida</taxon>
        <taxon>eudicotyledons</taxon>
        <taxon>Gunneridae</taxon>
        <taxon>Pentapetalae</taxon>
        <taxon>rosids</taxon>
        <taxon>malvids</taxon>
        <taxon>Brassicales</taxon>
        <taxon>Brassicaceae</taxon>
        <taxon>Brassiceae</taxon>
        <taxon>Brassica</taxon>
    </lineage>
</organism>
<keyword evidence="2" id="KW-1185">Reference proteome</keyword>
<sequence length="161" mass="17755">MFRCTWCCDVGAGVTCSGVVLTYSLTYLDEVLGDVPSETLRLKPRLRESLAQVNSNTEQGPEETSRDRCDASWLFKMHVAPGRCRSLEPCGIGLKLLGRTSRVRCRERGGTVEILGKRPDAQVATSVNGNRNTEKLEDLGNMMANLDPENSIVVIVIFQHA</sequence>
<accession>A0ABQ7DBR3</accession>
<comment type="caution">
    <text evidence="1">The sequence shown here is derived from an EMBL/GenBank/DDBJ whole genome shotgun (WGS) entry which is preliminary data.</text>
</comment>
<evidence type="ECO:0000313" key="2">
    <source>
        <dbReference type="Proteomes" id="UP000266723"/>
    </source>
</evidence>
<dbReference type="Proteomes" id="UP000266723">
    <property type="component" value="Unassembled WGS sequence"/>
</dbReference>
<protein>
    <submittedName>
        <fullName evidence="1">Uncharacterized protein</fullName>
    </submittedName>
</protein>
<gene>
    <name evidence="1" type="ORF">DY000_02016992</name>
</gene>
<evidence type="ECO:0000313" key="1">
    <source>
        <dbReference type="EMBL" id="KAF3568485.1"/>
    </source>
</evidence>
<name>A0ABQ7DBR3_BRACR</name>
<proteinExistence type="predicted"/>
<reference evidence="1 2" key="1">
    <citation type="journal article" date="2020" name="BMC Genomics">
        <title>Intraspecific diversification of the crop wild relative Brassica cretica Lam. using demographic model selection.</title>
        <authorList>
            <person name="Kioukis A."/>
            <person name="Michalopoulou V.A."/>
            <person name="Briers L."/>
            <person name="Pirintsos S."/>
            <person name="Studholme D.J."/>
            <person name="Pavlidis P."/>
            <person name="Sarris P.F."/>
        </authorList>
    </citation>
    <scope>NUCLEOTIDE SEQUENCE [LARGE SCALE GENOMIC DNA]</scope>
    <source>
        <strain evidence="2">cv. PFS-1207/04</strain>
    </source>
</reference>